<keyword evidence="2 4" id="KW-0238">DNA-binding</keyword>
<dbReference type="Pfam" id="PF00440">
    <property type="entry name" value="TetR_N"/>
    <property type="match status" value="1"/>
</dbReference>
<dbReference type="RefSeq" id="WP_189536345.1">
    <property type="nucleotide sequence ID" value="NZ_BMYX01000023.1"/>
</dbReference>
<dbReference type="PROSITE" id="PS50977">
    <property type="entry name" value="HTH_TETR_2"/>
    <property type="match status" value="1"/>
</dbReference>
<reference evidence="6" key="1">
    <citation type="journal article" date="2014" name="Int. J. Syst. Evol. Microbiol.">
        <title>Complete genome sequence of Corynebacterium casei LMG S-19264T (=DSM 44701T), isolated from a smear-ripened cheese.</title>
        <authorList>
            <consortium name="US DOE Joint Genome Institute (JGI-PGF)"/>
            <person name="Walter F."/>
            <person name="Albersmeier A."/>
            <person name="Kalinowski J."/>
            <person name="Ruckert C."/>
        </authorList>
    </citation>
    <scope>NUCLEOTIDE SEQUENCE</scope>
    <source>
        <strain evidence="6">KCTC 32182</strain>
    </source>
</reference>
<accession>A0A918P688</accession>
<evidence type="ECO:0000256" key="2">
    <source>
        <dbReference type="ARBA" id="ARBA00023125"/>
    </source>
</evidence>
<evidence type="ECO:0000313" key="7">
    <source>
        <dbReference type="Proteomes" id="UP000645257"/>
    </source>
</evidence>
<dbReference type="FunFam" id="1.10.10.60:FF:000141">
    <property type="entry name" value="TetR family transcriptional regulator"/>
    <property type="match status" value="1"/>
</dbReference>
<dbReference type="InterPro" id="IPR001647">
    <property type="entry name" value="HTH_TetR"/>
</dbReference>
<organism evidence="6 7">
    <name type="scientific">Paludibacterium paludis</name>
    <dbReference type="NCBI Taxonomy" id="1225769"/>
    <lineage>
        <taxon>Bacteria</taxon>
        <taxon>Pseudomonadati</taxon>
        <taxon>Pseudomonadota</taxon>
        <taxon>Betaproteobacteria</taxon>
        <taxon>Neisseriales</taxon>
        <taxon>Chromobacteriaceae</taxon>
        <taxon>Paludibacterium</taxon>
    </lineage>
</organism>
<dbReference type="GO" id="GO:0000976">
    <property type="term" value="F:transcription cis-regulatory region binding"/>
    <property type="evidence" value="ECO:0007669"/>
    <property type="project" value="TreeGrafter"/>
</dbReference>
<protein>
    <submittedName>
        <fullName evidence="6">TetR family transcriptional regulator</fullName>
    </submittedName>
</protein>
<dbReference type="EMBL" id="BMYX01000023">
    <property type="protein sequence ID" value="GGY26718.1"/>
    <property type="molecule type" value="Genomic_DNA"/>
</dbReference>
<name>A0A918P688_9NEIS</name>
<evidence type="ECO:0000313" key="6">
    <source>
        <dbReference type="EMBL" id="GGY26718.1"/>
    </source>
</evidence>
<evidence type="ECO:0000259" key="5">
    <source>
        <dbReference type="PROSITE" id="PS50977"/>
    </source>
</evidence>
<keyword evidence="1" id="KW-0805">Transcription regulation</keyword>
<gene>
    <name evidence="6" type="ORF">GCM10011289_32860</name>
</gene>
<dbReference type="InterPro" id="IPR050109">
    <property type="entry name" value="HTH-type_TetR-like_transc_reg"/>
</dbReference>
<evidence type="ECO:0000256" key="4">
    <source>
        <dbReference type="PROSITE-ProRule" id="PRU00335"/>
    </source>
</evidence>
<dbReference type="InterPro" id="IPR009057">
    <property type="entry name" value="Homeodomain-like_sf"/>
</dbReference>
<dbReference type="SUPFAM" id="SSF46689">
    <property type="entry name" value="Homeodomain-like"/>
    <property type="match status" value="1"/>
</dbReference>
<sequence length="206" mass="22982">MRVKSEARRENIARAAMEVFLENGFEAASMSDIARRAGGSKATLYSYFDSKQELFAEVMDTLCSGRFKAVYDHLEFDGDVARTLTRFGTALLLTLMEPDLMAIRRTVIAASKHDGVGRLFYERGPKLGWSRIQAFLEDQTARGTLACPDSWQATVHLLSLLEGDWGMRAMLGVIDKAEPADVERYVASAVGVFLRAYGTERSRVKK</sequence>
<dbReference type="InterPro" id="IPR039536">
    <property type="entry name" value="TetR_C_Proteobacteria"/>
</dbReference>
<keyword evidence="7" id="KW-1185">Reference proteome</keyword>
<dbReference type="GO" id="GO:0003700">
    <property type="term" value="F:DNA-binding transcription factor activity"/>
    <property type="evidence" value="ECO:0007669"/>
    <property type="project" value="TreeGrafter"/>
</dbReference>
<dbReference type="Pfam" id="PF14246">
    <property type="entry name" value="TetR_C_7"/>
    <property type="match status" value="1"/>
</dbReference>
<reference evidence="6" key="2">
    <citation type="submission" date="2020-09" db="EMBL/GenBank/DDBJ databases">
        <authorList>
            <person name="Sun Q."/>
            <person name="Kim S."/>
        </authorList>
    </citation>
    <scope>NUCLEOTIDE SEQUENCE</scope>
    <source>
        <strain evidence="6">KCTC 32182</strain>
    </source>
</reference>
<dbReference type="AlphaFoldDB" id="A0A918P688"/>
<comment type="caution">
    <text evidence="6">The sequence shown here is derived from an EMBL/GenBank/DDBJ whole genome shotgun (WGS) entry which is preliminary data.</text>
</comment>
<proteinExistence type="predicted"/>
<dbReference type="PRINTS" id="PR00455">
    <property type="entry name" value="HTHTETR"/>
</dbReference>
<dbReference type="Gene3D" id="1.10.357.10">
    <property type="entry name" value="Tetracycline Repressor, domain 2"/>
    <property type="match status" value="1"/>
</dbReference>
<keyword evidence="3" id="KW-0804">Transcription</keyword>
<dbReference type="PANTHER" id="PTHR30055:SF119">
    <property type="entry name" value="NALC"/>
    <property type="match status" value="1"/>
</dbReference>
<dbReference type="Gene3D" id="1.10.10.60">
    <property type="entry name" value="Homeodomain-like"/>
    <property type="match status" value="1"/>
</dbReference>
<dbReference type="PANTHER" id="PTHR30055">
    <property type="entry name" value="HTH-TYPE TRANSCRIPTIONAL REGULATOR RUTR"/>
    <property type="match status" value="1"/>
</dbReference>
<dbReference type="Proteomes" id="UP000645257">
    <property type="component" value="Unassembled WGS sequence"/>
</dbReference>
<evidence type="ECO:0000256" key="3">
    <source>
        <dbReference type="ARBA" id="ARBA00023163"/>
    </source>
</evidence>
<evidence type="ECO:0000256" key="1">
    <source>
        <dbReference type="ARBA" id="ARBA00023015"/>
    </source>
</evidence>
<feature type="domain" description="HTH tetR-type" evidence="5">
    <location>
        <begin position="6"/>
        <end position="66"/>
    </location>
</feature>
<feature type="DNA-binding region" description="H-T-H motif" evidence="4">
    <location>
        <begin position="29"/>
        <end position="48"/>
    </location>
</feature>